<evidence type="ECO:0000256" key="1">
    <source>
        <dbReference type="SAM" id="SignalP"/>
    </source>
</evidence>
<evidence type="ECO:0000313" key="3">
    <source>
        <dbReference type="Proteomes" id="UP000037685"/>
    </source>
</evidence>
<proteinExistence type="predicted"/>
<name>A0A0M9AED7_THEAQ</name>
<accession>A0A0M9AED7</accession>
<feature type="chain" id="PRO_5005831098" description="Pili assembly chaperone N-terminal domain-containing protein" evidence="1">
    <location>
        <begin position="21"/>
        <end position="265"/>
    </location>
</feature>
<dbReference type="Proteomes" id="UP000037685">
    <property type="component" value="Unassembled WGS sequence"/>
</dbReference>
<dbReference type="PATRIC" id="fig|271.14.peg.223"/>
<evidence type="ECO:0000313" key="2">
    <source>
        <dbReference type="EMBL" id="KOX88991.1"/>
    </source>
</evidence>
<feature type="signal peptide" evidence="1">
    <location>
        <begin position="1"/>
        <end position="20"/>
    </location>
</feature>
<dbReference type="AlphaFoldDB" id="A0A0M9AED7"/>
<keyword evidence="1" id="KW-0732">Signal</keyword>
<organism evidence="2 3">
    <name type="scientific">Thermus aquaticus</name>
    <dbReference type="NCBI Taxonomy" id="271"/>
    <lineage>
        <taxon>Bacteria</taxon>
        <taxon>Thermotogati</taxon>
        <taxon>Deinococcota</taxon>
        <taxon>Deinococci</taxon>
        <taxon>Thermales</taxon>
        <taxon>Thermaceae</taxon>
        <taxon>Thermus</taxon>
    </lineage>
</organism>
<dbReference type="EMBL" id="LHCI01000106">
    <property type="protein sequence ID" value="KOX88991.1"/>
    <property type="molecule type" value="Genomic_DNA"/>
</dbReference>
<gene>
    <name evidence="2" type="ORF">BVI061214_00134</name>
</gene>
<sequence>MRATKRIFFPGLVALASALAQSFHIASPLVEEFRLIPGEVASSQVVLVNNTNAPLVVRLSQGDYRLRPEGPEFLPPGTHPRSNASWVTLSQAEVALPPGGQVAVSYQIRIPQDNKLSGTYFSVIFAEAAEPEPQAPGEAPVGIAIAQRLRYAVQVLVNIGNTGEPKIAFPKARLVTGEKEATLEVEVGNSGDRYIRPMVRLELFREDGSAVTSLQEGPVTLPPDSAILLRLSLPKLAPGTYQAALVLDGGGAFIFGKRYRFSLKE</sequence>
<protein>
    <recommendedName>
        <fullName evidence="4">Pili assembly chaperone N-terminal domain-containing protein</fullName>
    </recommendedName>
</protein>
<reference evidence="2 3" key="1">
    <citation type="submission" date="2015-07" db="EMBL/GenBank/DDBJ databases">
        <authorList>
            <person name="Noorani M."/>
        </authorList>
    </citation>
    <scope>NUCLEOTIDE SEQUENCE [LARGE SCALE GENOMIC DNA]</scope>
    <source>
        <strain evidence="3">ATCC 25104 / DSM 625 / JCM 10724 / NBRC 103206 / NCIMB 11243 / YT-1</strain>
    </source>
</reference>
<evidence type="ECO:0008006" key="4">
    <source>
        <dbReference type="Google" id="ProtNLM"/>
    </source>
</evidence>
<comment type="caution">
    <text evidence="2">The sequence shown here is derived from an EMBL/GenBank/DDBJ whole genome shotgun (WGS) entry which is preliminary data.</text>
</comment>